<reference evidence="2" key="1">
    <citation type="submission" date="2022-03" db="EMBL/GenBank/DDBJ databases">
        <title>A functionally conserved STORR gene fusion in Papaver species that diverged 16.8 million years ago.</title>
        <authorList>
            <person name="Catania T."/>
        </authorList>
    </citation>
    <scope>NUCLEOTIDE SEQUENCE</scope>
    <source>
        <strain evidence="2">S-191538</strain>
    </source>
</reference>
<feature type="region of interest" description="Disordered" evidence="1">
    <location>
        <begin position="686"/>
        <end position="709"/>
    </location>
</feature>
<evidence type="ECO:0008006" key="4">
    <source>
        <dbReference type="Google" id="ProtNLM"/>
    </source>
</evidence>
<protein>
    <recommendedName>
        <fullName evidence="4">Nuclear pore complex protein</fullName>
    </recommendedName>
</protein>
<feature type="compositionally biased region" description="Low complexity" evidence="1">
    <location>
        <begin position="545"/>
        <end position="557"/>
    </location>
</feature>
<feature type="region of interest" description="Disordered" evidence="1">
    <location>
        <begin position="545"/>
        <end position="564"/>
    </location>
</feature>
<dbReference type="Proteomes" id="UP001177140">
    <property type="component" value="Unassembled WGS sequence"/>
</dbReference>
<evidence type="ECO:0000313" key="3">
    <source>
        <dbReference type="Proteomes" id="UP001177140"/>
    </source>
</evidence>
<feature type="region of interest" description="Disordered" evidence="1">
    <location>
        <begin position="358"/>
        <end position="395"/>
    </location>
</feature>
<feature type="compositionally biased region" description="Polar residues" evidence="1">
    <location>
        <begin position="686"/>
        <end position="700"/>
    </location>
</feature>
<dbReference type="GO" id="GO:0005635">
    <property type="term" value="C:nuclear envelope"/>
    <property type="evidence" value="ECO:0007669"/>
    <property type="project" value="TreeGrafter"/>
</dbReference>
<dbReference type="GO" id="GO:0071763">
    <property type="term" value="P:nuclear membrane organization"/>
    <property type="evidence" value="ECO:0007669"/>
    <property type="project" value="TreeGrafter"/>
</dbReference>
<dbReference type="AlphaFoldDB" id="A0AA42B1T0"/>
<feature type="region of interest" description="Disordered" evidence="1">
    <location>
        <begin position="209"/>
        <end position="230"/>
    </location>
</feature>
<feature type="region of interest" description="Disordered" evidence="1">
    <location>
        <begin position="1"/>
        <end position="54"/>
    </location>
</feature>
<evidence type="ECO:0000313" key="2">
    <source>
        <dbReference type="EMBL" id="MCL7047236.1"/>
    </source>
</evidence>
<comment type="caution">
    <text evidence="2">The sequence shown here is derived from an EMBL/GenBank/DDBJ whole genome shotgun (WGS) entry which is preliminary data.</text>
</comment>
<dbReference type="PANTHER" id="PTHR33416">
    <property type="entry name" value="NUCLEAR PORE COMPLEX PROTEIN NUP1"/>
    <property type="match status" value="1"/>
</dbReference>
<feature type="compositionally biased region" description="Polar residues" evidence="1">
    <location>
        <begin position="618"/>
        <end position="629"/>
    </location>
</feature>
<feature type="region of interest" description="Disordered" evidence="1">
    <location>
        <begin position="466"/>
        <end position="494"/>
    </location>
</feature>
<keyword evidence="3" id="KW-1185">Reference proteome</keyword>
<name>A0AA42B1T0_PAPNU</name>
<feature type="compositionally biased region" description="Polar residues" evidence="1">
    <location>
        <begin position="384"/>
        <end position="395"/>
    </location>
</feature>
<feature type="compositionally biased region" description="Polar residues" evidence="1">
    <location>
        <begin position="31"/>
        <end position="46"/>
    </location>
</feature>
<feature type="region of interest" description="Disordered" evidence="1">
    <location>
        <begin position="83"/>
        <end position="146"/>
    </location>
</feature>
<dbReference type="PANTHER" id="PTHR33416:SF18">
    <property type="entry name" value="NUCLEOPORIN-LIKE PROTEIN"/>
    <property type="match status" value="1"/>
</dbReference>
<proteinExistence type="predicted"/>
<organism evidence="2 3">
    <name type="scientific">Papaver nudicaule</name>
    <name type="common">Iceland poppy</name>
    <dbReference type="NCBI Taxonomy" id="74823"/>
    <lineage>
        <taxon>Eukaryota</taxon>
        <taxon>Viridiplantae</taxon>
        <taxon>Streptophyta</taxon>
        <taxon>Embryophyta</taxon>
        <taxon>Tracheophyta</taxon>
        <taxon>Spermatophyta</taxon>
        <taxon>Magnoliopsida</taxon>
        <taxon>Ranunculales</taxon>
        <taxon>Papaveraceae</taxon>
        <taxon>Papaveroideae</taxon>
        <taxon>Papaver</taxon>
    </lineage>
</organism>
<feature type="region of interest" description="Disordered" evidence="1">
    <location>
        <begin position="569"/>
        <end position="669"/>
    </location>
</feature>
<evidence type="ECO:0000256" key="1">
    <source>
        <dbReference type="SAM" id="MobiDB-lite"/>
    </source>
</evidence>
<feature type="compositionally biased region" description="Polar residues" evidence="1">
    <location>
        <begin position="650"/>
        <end position="660"/>
    </location>
</feature>
<sequence length="723" mass="78080">MEKEEVAETSKGSYGGGGVGGKLRKTPLRKPQSTPYARPPQTQQVQARRHGGGWLSKLVDPASRIITGGATRILPSFISDALFGDPHFDHHSGPEVNQDASDENPEDTSNISGSLEGEGSPAEADRSKSGSDDDLSVGIKLGSSSDGISFSDIEKKLKESTFSRHERDRLMELLHSRASDPSHVEPWSMRTLNTATKNEATDGVLSQENLHEENREASPAPHPQSSIRDQVGASPVDIAKAFMGSRTSESELGCQSMILRDERTPLITDRFSSKLSAPSPLPKPSVCWPGAIVHDQRAYQTPETQKRRLGLHNLARTPYSRPTHSRSTSKLLGGGDRGINTMPNQWKQSDTPNFGYSQVTRKRSSPDRGFGSVGPIRRTHRNSVETTPYRGTNLSRFESSDASMDILRINNQNHVIRPSTSTETSTDIDFQTVNKKPPGGVGISPVHPQSSDVARRILEHLDRTIPTPQKKGNELKMASSWRKPQSSSDTGVLNGLTKEQPHVVEGSDAQKSTVTLQHFYKGKEVANSSPFEAQRVATVDGVKADASASNTSSSTTGFGFGGNGAKATTPSVGLYKPDTHRKPPTPHTSGRDKPALSSISITKQDPKRFDNGSGFTFPVSTSSSGNISEPPTPSMLPFPSGSCLPRPQEKTSVPLNQSPPNAVGAPSYSFRSKKTEDALVFSFPCTNSASPGGDSPTTPTFKFGSDKKDRLSFRPVAENTTCY</sequence>
<dbReference type="EMBL" id="JAJJMA010290853">
    <property type="protein sequence ID" value="MCL7047236.1"/>
    <property type="molecule type" value="Genomic_DNA"/>
</dbReference>
<accession>A0AA42B1T0</accession>
<feature type="region of interest" description="Disordered" evidence="1">
    <location>
        <begin position="317"/>
        <end position="337"/>
    </location>
</feature>
<feature type="compositionally biased region" description="Polar residues" evidence="1">
    <location>
        <begin position="482"/>
        <end position="491"/>
    </location>
</feature>
<gene>
    <name evidence="2" type="ORF">MKW94_005610</name>
</gene>
<feature type="compositionally biased region" description="Polar residues" evidence="1">
    <location>
        <begin position="320"/>
        <end position="330"/>
    </location>
</feature>